<dbReference type="PRINTS" id="PR01829">
    <property type="entry name" value="PROTACHYKNIN"/>
</dbReference>
<name>A0A8C8STY9_9SAUR</name>
<dbReference type="AlphaFoldDB" id="A0A8C8STY9"/>
<evidence type="ECO:0000256" key="6">
    <source>
        <dbReference type="ARBA" id="ARBA00022815"/>
    </source>
</evidence>
<evidence type="ECO:0000256" key="4">
    <source>
        <dbReference type="ARBA" id="ARBA00022685"/>
    </source>
</evidence>
<dbReference type="GO" id="GO:0007217">
    <property type="term" value="P:tachykinin receptor signaling pathway"/>
    <property type="evidence" value="ECO:0007669"/>
    <property type="project" value="InterPro"/>
</dbReference>
<comment type="subcellular location">
    <subcellularLocation>
        <location evidence="1">Secreted</location>
    </subcellularLocation>
</comment>
<evidence type="ECO:0000256" key="2">
    <source>
        <dbReference type="ARBA" id="ARBA00007518"/>
    </source>
</evidence>
<dbReference type="InterPro" id="IPR008216">
    <property type="entry name" value="Tachykinin_fam"/>
</dbReference>
<keyword evidence="3" id="KW-0964">Secreted</keyword>
<dbReference type="Proteomes" id="UP000694393">
    <property type="component" value="Unplaced"/>
</dbReference>
<evidence type="ECO:0000313" key="10">
    <source>
        <dbReference type="Proteomes" id="UP000694393"/>
    </source>
</evidence>
<dbReference type="GO" id="GO:0005576">
    <property type="term" value="C:extracellular region"/>
    <property type="evidence" value="ECO:0007669"/>
    <property type="project" value="UniProtKB-SubCell"/>
</dbReference>
<dbReference type="Ensembl" id="ENSPCET00000025272.1">
    <property type="protein sequence ID" value="ENSPCEP00000024458.1"/>
    <property type="gene ID" value="ENSPCEG00000018479.1"/>
</dbReference>
<organism evidence="9 10">
    <name type="scientific">Pelusios castaneus</name>
    <name type="common">West African mud turtle</name>
    <dbReference type="NCBI Taxonomy" id="367368"/>
    <lineage>
        <taxon>Eukaryota</taxon>
        <taxon>Metazoa</taxon>
        <taxon>Chordata</taxon>
        <taxon>Craniata</taxon>
        <taxon>Vertebrata</taxon>
        <taxon>Euteleostomi</taxon>
        <taxon>Archelosauria</taxon>
        <taxon>Testudinata</taxon>
        <taxon>Testudines</taxon>
        <taxon>Pleurodira</taxon>
        <taxon>Pelomedusidae</taxon>
        <taxon>Pelusios</taxon>
    </lineage>
</organism>
<keyword evidence="4" id="KW-0165">Cleavage on pair of basic residues</keyword>
<keyword evidence="5 8" id="KW-0732">Signal</keyword>
<dbReference type="PANTHER" id="PTHR11250">
    <property type="entry name" value="TACHYKININ"/>
    <property type="match status" value="1"/>
</dbReference>
<evidence type="ECO:0000256" key="8">
    <source>
        <dbReference type="SAM" id="SignalP"/>
    </source>
</evidence>
<reference evidence="9" key="1">
    <citation type="submission" date="2025-08" db="UniProtKB">
        <authorList>
            <consortium name="Ensembl"/>
        </authorList>
    </citation>
    <scope>IDENTIFICATION</scope>
</reference>
<evidence type="ECO:0000313" key="9">
    <source>
        <dbReference type="Ensembl" id="ENSPCEP00000024458.1"/>
    </source>
</evidence>
<reference evidence="9" key="2">
    <citation type="submission" date="2025-09" db="UniProtKB">
        <authorList>
            <consortium name="Ensembl"/>
        </authorList>
    </citation>
    <scope>IDENTIFICATION</scope>
</reference>
<dbReference type="PANTHER" id="PTHR11250:SF0">
    <property type="entry name" value="TACHYKININ PRECURSOR 1"/>
    <property type="match status" value="1"/>
</dbReference>
<evidence type="ECO:0000256" key="5">
    <source>
        <dbReference type="ARBA" id="ARBA00022729"/>
    </source>
</evidence>
<dbReference type="InterPro" id="IPR013055">
    <property type="entry name" value="Tachy_Neuro_lke_CS"/>
</dbReference>
<dbReference type="GO" id="GO:0007218">
    <property type="term" value="P:neuropeptide signaling pathway"/>
    <property type="evidence" value="ECO:0007669"/>
    <property type="project" value="UniProtKB-KW"/>
</dbReference>
<protein>
    <submittedName>
        <fullName evidence="9">Tachykinin precursor 1</fullName>
    </submittedName>
</protein>
<dbReference type="PROSITE" id="PS00267">
    <property type="entry name" value="TACHYKININ"/>
    <property type="match status" value="1"/>
</dbReference>
<accession>A0A8C8STY9</accession>
<keyword evidence="6" id="KW-0027">Amidation</keyword>
<evidence type="ECO:0000256" key="7">
    <source>
        <dbReference type="ARBA" id="ARBA00023320"/>
    </source>
</evidence>
<evidence type="ECO:0000256" key="3">
    <source>
        <dbReference type="ARBA" id="ARBA00022525"/>
    </source>
</evidence>
<keyword evidence="10" id="KW-1185">Reference proteome</keyword>
<proteinExistence type="inferred from homology"/>
<feature type="signal peptide" evidence="8">
    <location>
        <begin position="1"/>
        <end position="19"/>
    </location>
</feature>
<feature type="chain" id="PRO_5034206152" evidence="8">
    <location>
        <begin position="20"/>
        <end position="122"/>
    </location>
</feature>
<keyword evidence="7" id="KW-0527">Neuropeptide</keyword>
<sequence>MKALVAWAALCLLSAQVLAEEIGANDDVNYWSDWSDGDQSKEELPLPFEHFLQRIARRPRPQQFFGLMGKRDGGETAFCFYARGYGQISHKSKLEKIFFFFLNNYQNEKRNCSNVVSIVTIV</sequence>
<comment type="similarity">
    <text evidence="2">Belongs to the tachykinin family.</text>
</comment>
<evidence type="ECO:0000256" key="1">
    <source>
        <dbReference type="ARBA" id="ARBA00004613"/>
    </source>
</evidence>